<keyword evidence="2" id="KW-0808">Transferase</keyword>
<accession>A0AAN6GK39</accession>
<dbReference type="InterPro" id="IPR016461">
    <property type="entry name" value="COMT-like"/>
</dbReference>
<keyword evidence="7" id="KW-1185">Reference proteome</keyword>
<dbReference type="GO" id="GO:0032259">
    <property type="term" value="P:methylation"/>
    <property type="evidence" value="ECO:0007669"/>
    <property type="project" value="UniProtKB-KW"/>
</dbReference>
<evidence type="ECO:0000259" key="4">
    <source>
        <dbReference type="Pfam" id="PF00891"/>
    </source>
</evidence>
<keyword evidence="3" id="KW-0949">S-adenosyl-L-methionine</keyword>
<evidence type="ECO:0000256" key="2">
    <source>
        <dbReference type="ARBA" id="ARBA00022679"/>
    </source>
</evidence>
<dbReference type="InterPro" id="IPR012967">
    <property type="entry name" value="COMT_dimerisation"/>
</dbReference>
<dbReference type="InterPro" id="IPR001077">
    <property type="entry name" value="COMT_C"/>
</dbReference>
<feature type="domain" description="O-methyltransferase C-terminal" evidence="4">
    <location>
        <begin position="216"/>
        <end position="381"/>
    </location>
</feature>
<evidence type="ECO:0000256" key="3">
    <source>
        <dbReference type="ARBA" id="ARBA00022691"/>
    </source>
</evidence>
<evidence type="ECO:0000313" key="6">
    <source>
        <dbReference type="EMBL" id="KAK0540750.1"/>
    </source>
</evidence>
<gene>
    <name evidence="6" type="ORF">OC842_000318</name>
</gene>
<dbReference type="SUPFAM" id="SSF46785">
    <property type="entry name" value="Winged helix' DNA-binding domain"/>
    <property type="match status" value="1"/>
</dbReference>
<protein>
    <recommendedName>
        <fullName evidence="8">O-methyltransferase domain-containing protein</fullName>
    </recommendedName>
</protein>
<evidence type="ECO:0008006" key="8">
    <source>
        <dbReference type="Google" id="ProtNLM"/>
    </source>
</evidence>
<comment type="caution">
    <text evidence="6">The sequence shown here is derived from an EMBL/GenBank/DDBJ whole genome shotgun (WGS) entry which is preliminary data.</text>
</comment>
<dbReference type="PROSITE" id="PS51683">
    <property type="entry name" value="SAM_OMT_II"/>
    <property type="match status" value="1"/>
</dbReference>
<evidence type="ECO:0000259" key="5">
    <source>
        <dbReference type="Pfam" id="PF08100"/>
    </source>
</evidence>
<keyword evidence="1" id="KW-0489">Methyltransferase</keyword>
<dbReference type="Pfam" id="PF00891">
    <property type="entry name" value="Methyltransf_2"/>
    <property type="match status" value="1"/>
</dbReference>
<dbReference type="InterPro" id="IPR036390">
    <property type="entry name" value="WH_DNA-bd_sf"/>
</dbReference>
<dbReference type="Gene3D" id="1.10.10.10">
    <property type="entry name" value="Winged helix-like DNA-binding domain superfamily/Winged helix DNA-binding domain"/>
    <property type="match status" value="1"/>
</dbReference>
<dbReference type="GO" id="GO:0008171">
    <property type="term" value="F:O-methyltransferase activity"/>
    <property type="evidence" value="ECO:0007669"/>
    <property type="project" value="InterPro"/>
</dbReference>
<name>A0AAN6GK39_9BASI</name>
<proteinExistence type="predicted"/>
<dbReference type="SUPFAM" id="SSF53335">
    <property type="entry name" value="S-adenosyl-L-methionine-dependent methyltransferases"/>
    <property type="match status" value="1"/>
</dbReference>
<sequence>MATANDVLSPESQALVDLIASSTAAIEQAYRLGGQPLPHLGPSTAPDTGSDRGVGILPSAEFIHAVQVLKGATTQLLATFAPPPVYGAELALASLDTAAIGIAVESRVADVIHKHDPDASKGVPVQVVADEAGLEPRHLARILRSLATKHVFVEVRPDVFANNRHSSVLRSHTPASCVNAFGHWAYDVMPAATKLPDVLSDREHAAAFSVVHSGASRAFEAVFWDFLKTQPQRGRRFNEAMKELTQLVSVTESIVQDVPWAEEFGARNPQGIFVDVGAGAGHQALSIAPKLPGWEFVIEDLPEVIDTSAKELWHSSGSQYKHRLVPQNFFEPQVIKGADVYYMKHIIHDWPDKECITILKHLREAADPARSRLLISEVLMEAPLPPRPSSPSFSFTCSATSTTSPPLLANLGAGASMAHKLDMIMMTVLEAQERTQAEFEHNVLAPAGWKLAKIHQTRSHVRLAVLECVPV</sequence>
<dbReference type="InterPro" id="IPR036388">
    <property type="entry name" value="WH-like_DNA-bd_sf"/>
</dbReference>
<dbReference type="AlphaFoldDB" id="A0AAN6GK39"/>
<organism evidence="6 7">
    <name type="scientific">Tilletia horrida</name>
    <dbReference type="NCBI Taxonomy" id="155126"/>
    <lineage>
        <taxon>Eukaryota</taxon>
        <taxon>Fungi</taxon>
        <taxon>Dikarya</taxon>
        <taxon>Basidiomycota</taxon>
        <taxon>Ustilaginomycotina</taxon>
        <taxon>Exobasidiomycetes</taxon>
        <taxon>Tilletiales</taxon>
        <taxon>Tilletiaceae</taxon>
        <taxon>Tilletia</taxon>
    </lineage>
</organism>
<reference evidence="6" key="1">
    <citation type="journal article" date="2023" name="PhytoFront">
        <title>Draft Genome Resources of Seven Strains of Tilletia horrida, Causal Agent of Kernel Smut of Rice.</title>
        <authorList>
            <person name="Khanal S."/>
            <person name="Antony Babu S."/>
            <person name="Zhou X.G."/>
        </authorList>
    </citation>
    <scope>NUCLEOTIDE SEQUENCE</scope>
    <source>
        <strain evidence="6">TX3</strain>
    </source>
</reference>
<dbReference type="Pfam" id="PF08100">
    <property type="entry name" value="Dimerisation"/>
    <property type="match status" value="1"/>
</dbReference>
<feature type="domain" description="O-methyltransferase dimerisation" evidence="5">
    <location>
        <begin position="89"/>
        <end position="169"/>
    </location>
</feature>
<dbReference type="PANTHER" id="PTHR43712">
    <property type="entry name" value="PUTATIVE (AFU_ORTHOLOGUE AFUA_4G14580)-RELATED"/>
    <property type="match status" value="1"/>
</dbReference>
<dbReference type="Gene3D" id="3.40.50.150">
    <property type="entry name" value="Vaccinia Virus protein VP39"/>
    <property type="match status" value="1"/>
</dbReference>
<dbReference type="EMBL" id="JAPDMQ010000008">
    <property type="protein sequence ID" value="KAK0540750.1"/>
    <property type="molecule type" value="Genomic_DNA"/>
</dbReference>
<evidence type="ECO:0000313" key="7">
    <source>
        <dbReference type="Proteomes" id="UP001176521"/>
    </source>
</evidence>
<dbReference type="Proteomes" id="UP001176521">
    <property type="component" value="Unassembled WGS sequence"/>
</dbReference>
<dbReference type="PANTHER" id="PTHR43712:SF2">
    <property type="entry name" value="O-METHYLTRANSFERASE CICE"/>
    <property type="match status" value="1"/>
</dbReference>
<evidence type="ECO:0000256" key="1">
    <source>
        <dbReference type="ARBA" id="ARBA00022603"/>
    </source>
</evidence>
<dbReference type="InterPro" id="IPR029063">
    <property type="entry name" value="SAM-dependent_MTases_sf"/>
</dbReference>